<dbReference type="Gene3D" id="1.10.510.10">
    <property type="entry name" value="Transferase(Phosphotransferase) domain 1"/>
    <property type="match status" value="1"/>
</dbReference>
<dbReference type="EMBL" id="JABBWG010000440">
    <property type="protein sequence ID" value="KAG1793569.1"/>
    <property type="molecule type" value="Genomic_DNA"/>
</dbReference>
<organism evidence="1 2">
    <name type="scientific">Suillus subaureus</name>
    <dbReference type="NCBI Taxonomy" id="48587"/>
    <lineage>
        <taxon>Eukaryota</taxon>
        <taxon>Fungi</taxon>
        <taxon>Dikarya</taxon>
        <taxon>Basidiomycota</taxon>
        <taxon>Agaricomycotina</taxon>
        <taxon>Agaricomycetes</taxon>
        <taxon>Agaricomycetidae</taxon>
        <taxon>Boletales</taxon>
        <taxon>Suillineae</taxon>
        <taxon>Suillaceae</taxon>
        <taxon>Suillus</taxon>
    </lineage>
</organism>
<dbReference type="Proteomes" id="UP000807769">
    <property type="component" value="Unassembled WGS sequence"/>
</dbReference>
<dbReference type="SUPFAM" id="SSF56112">
    <property type="entry name" value="Protein kinase-like (PK-like)"/>
    <property type="match status" value="1"/>
</dbReference>
<gene>
    <name evidence="1" type="ORF">BJ212DRAFT_1292664</name>
</gene>
<comment type="caution">
    <text evidence="1">The sequence shown here is derived from an EMBL/GenBank/DDBJ whole genome shotgun (WGS) entry which is preliminary data.</text>
</comment>
<evidence type="ECO:0008006" key="3">
    <source>
        <dbReference type="Google" id="ProtNLM"/>
    </source>
</evidence>
<dbReference type="RefSeq" id="XP_041185005.1">
    <property type="nucleotide sequence ID" value="XM_041332151.1"/>
</dbReference>
<dbReference type="AlphaFoldDB" id="A0A9P7AR11"/>
<accession>A0A9P7AR11</accession>
<reference evidence="1" key="1">
    <citation type="journal article" date="2020" name="New Phytol.">
        <title>Comparative genomics reveals dynamic genome evolution in host specialist ectomycorrhizal fungi.</title>
        <authorList>
            <person name="Lofgren L.A."/>
            <person name="Nguyen N.H."/>
            <person name="Vilgalys R."/>
            <person name="Ruytinx J."/>
            <person name="Liao H.L."/>
            <person name="Branco S."/>
            <person name="Kuo A."/>
            <person name="LaButti K."/>
            <person name="Lipzen A."/>
            <person name="Andreopoulos W."/>
            <person name="Pangilinan J."/>
            <person name="Riley R."/>
            <person name="Hundley H."/>
            <person name="Na H."/>
            <person name="Barry K."/>
            <person name="Grigoriev I.V."/>
            <person name="Stajich J.E."/>
            <person name="Kennedy P.G."/>
        </authorList>
    </citation>
    <scope>NUCLEOTIDE SEQUENCE</scope>
    <source>
        <strain evidence="1">MN1</strain>
    </source>
</reference>
<evidence type="ECO:0000313" key="2">
    <source>
        <dbReference type="Proteomes" id="UP000807769"/>
    </source>
</evidence>
<evidence type="ECO:0000313" key="1">
    <source>
        <dbReference type="EMBL" id="KAG1793569.1"/>
    </source>
</evidence>
<keyword evidence="2" id="KW-1185">Reference proteome</keyword>
<dbReference type="InterPro" id="IPR011009">
    <property type="entry name" value="Kinase-like_dom_sf"/>
</dbReference>
<sequence length="86" mass="9790">MLPLTFSAQIISGNIPWKEKNSNHIAIELSRGATPLRPENMPNGSWSLIKCCWSLDPTNHLETAHILDQCRIDDSQVWQPEYFING</sequence>
<proteinExistence type="predicted"/>
<dbReference type="GeneID" id="64626168"/>
<protein>
    <recommendedName>
        <fullName evidence="3">Serine-threonine/tyrosine-protein kinase catalytic domain-containing protein</fullName>
    </recommendedName>
</protein>
<name>A0A9P7AR11_9AGAM</name>
<dbReference type="OrthoDB" id="346907at2759"/>